<dbReference type="InterPro" id="IPR050287">
    <property type="entry name" value="MTA/SAH_deaminase"/>
</dbReference>
<keyword evidence="2" id="KW-0378">Hydrolase</keyword>
<dbReference type="Proteomes" id="UP001329313">
    <property type="component" value="Chromosome"/>
</dbReference>
<dbReference type="PANTHER" id="PTHR43794:SF11">
    <property type="entry name" value="AMIDOHYDROLASE-RELATED DOMAIN-CONTAINING PROTEIN"/>
    <property type="match status" value="1"/>
</dbReference>
<feature type="region of interest" description="Disordered" evidence="4">
    <location>
        <begin position="451"/>
        <end position="473"/>
    </location>
</feature>
<keyword evidence="3" id="KW-0862">Zinc</keyword>
<dbReference type="GO" id="GO:0016810">
    <property type="term" value="F:hydrolase activity, acting on carbon-nitrogen (but not peptide) bonds"/>
    <property type="evidence" value="ECO:0007669"/>
    <property type="project" value="InterPro"/>
</dbReference>
<dbReference type="KEGG" id="mliy:RYJ27_00510"/>
<organism evidence="7 8">
    <name type="scientific">Microbacterium limosum</name>
    <dbReference type="NCBI Taxonomy" id="3079935"/>
    <lineage>
        <taxon>Bacteria</taxon>
        <taxon>Bacillati</taxon>
        <taxon>Actinomycetota</taxon>
        <taxon>Actinomycetes</taxon>
        <taxon>Micrococcales</taxon>
        <taxon>Microbacteriaceae</taxon>
        <taxon>Microbacterium</taxon>
    </lineage>
</organism>
<dbReference type="SUPFAM" id="SSF51556">
    <property type="entry name" value="Metallo-dependent hydrolases"/>
    <property type="match status" value="1"/>
</dbReference>
<evidence type="ECO:0000259" key="5">
    <source>
        <dbReference type="Pfam" id="PF01979"/>
    </source>
</evidence>
<dbReference type="GO" id="GO:0046872">
    <property type="term" value="F:metal ion binding"/>
    <property type="evidence" value="ECO:0007669"/>
    <property type="project" value="UniProtKB-KW"/>
</dbReference>
<dbReference type="CDD" id="cd01298">
    <property type="entry name" value="ATZ_TRZ_like"/>
    <property type="match status" value="1"/>
</dbReference>
<keyword evidence="1" id="KW-0479">Metal-binding</keyword>
<name>A0AAU0MGS7_9MICO</name>
<dbReference type="Pfam" id="PF22039">
    <property type="entry name" value="HUTI_composite_bact"/>
    <property type="match status" value="1"/>
</dbReference>
<evidence type="ECO:0000256" key="1">
    <source>
        <dbReference type="ARBA" id="ARBA00022723"/>
    </source>
</evidence>
<dbReference type="Gene3D" id="2.30.40.10">
    <property type="entry name" value="Urease, subunit C, domain 1"/>
    <property type="match status" value="1"/>
</dbReference>
<gene>
    <name evidence="7" type="ORF">RYJ27_00510</name>
</gene>
<dbReference type="InterPro" id="IPR054418">
    <property type="entry name" value="MQNX/HUTI_composite_N"/>
</dbReference>
<proteinExistence type="predicted"/>
<dbReference type="InterPro" id="IPR032466">
    <property type="entry name" value="Metal_Hydrolase"/>
</dbReference>
<dbReference type="RefSeq" id="WP_330170862.1">
    <property type="nucleotide sequence ID" value="NZ_CP137080.1"/>
</dbReference>
<accession>A0AAU0MGS7</accession>
<reference evidence="7 8" key="1">
    <citation type="submission" date="2023-10" db="EMBL/GenBank/DDBJ databases">
        <title>Y20.</title>
        <authorList>
            <person name="Zhang G."/>
            <person name="Ding Y."/>
        </authorList>
    </citation>
    <scope>NUCLEOTIDE SEQUENCE [LARGE SCALE GENOMIC DNA]</scope>
    <source>
        <strain evidence="7 8">Y20</strain>
    </source>
</reference>
<evidence type="ECO:0000256" key="3">
    <source>
        <dbReference type="ARBA" id="ARBA00022833"/>
    </source>
</evidence>
<feature type="compositionally biased region" description="Basic and acidic residues" evidence="4">
    <location>
        <begin position="460"/>
        <end position="473"/>
    </location>
</feature>
<sequence>MSTTPLLLTAPVVVPMDDARTVLTDAAVLVTGDTIRAVGDATALAAENPDAEHIDLPDHVLMPGLVNAHHHSGMLRGTAEHLPVWEWLRLHIDPMHRVLRPDEAEAAAWLCYAEGLLSGTTTVVDMWRFMDGAARAASALGNRLVSVNYVGEHPDFDYFDTLDDNERMLQEWTGAANGRIMPWVGLEHPFYADEAGQRRAVALARSYDTGLYTHCSESEIEVADFVGRYGTRPMFALDKLGFFDAPRAMIAHAVWLDHAEVDLIAARGVGVSHNPVSNMKLASGMAPVAEMLAAGVNVGLGTDGEKENNNLDMFEEMKVASLLGKLRTMDAAAMDSWDVLHMATRGGAAAIGRGGELGALLPGHKADLVAVRTDTPRMTPLLPSGGYANIHHNLVHAVRGSDVDLTMVDGRVVVKDGRLVNADLAELIDRVRALVPDLFARRSAWLDEQEDPSGLFHRGHTSDDAPSHERPTL</sequence>
<evidence type="ECO:0000313" key="7">
    <source>
        <dbReference type="EMBL" id="WOQ69768.1"/>
    </source>
</evidence>
<evidence type="ECO:0000259" key="6">
    <source>
        <dbReference type="Pfam" id="PF22039"/>
    </source>
</evidence>
<dbReference type="Gene3D" id="3.20.20.140">
    <property type="entry name" value="Metal-dependent hydrolases"/>
    <property type="match status" value="1"/>
</dbReference>
<evidence type="ECO:0000256" key="2">
    <source>
        <dbReference type="ARBA" id="ARBA00022801"/>
    </source>
</evidence>
<feature type="domain" description="Amidohydrolase-related" evidence="5">
    <location>
        <begin position="60"/>
        <end position="413"/>
    </location>
</feature>
<evidence type="ECO:0000256" key="4">
    <source>
        <dbReference type="SAM" id="MobiDB-lite"/>
    </source>
</evidence>
<evidence type="ECO:0000313" key="8">
    <source>
        <dbReference type="Proteomes" id="UP001329313"/>
    </source>
</evidence>
<protein>
    <submittedName>
        <fullName evidence="7">Amidohydrolase</fullName>
    </submittedName>
</protein>
<dbReference type="SUPFAM" id="SSF51338">
    <property type="entry name" value="Composite domain of metallo-dependent hydrolases"/>
    <property type="match status" value="1"/>
</dbReference>
<keyword evidence="8" id="KW-1185">Reference proteome</keyword>
<dbReference type="Pfam" id="PF01979">
    <property type="entry name" value="Amidohydro_1"/>
    <property type="match status" value="1"/>
</dbReference>
<dbReference type="InterPro" id="IPR006680">
    <property type="entry name" value="Amidohydro-rel"/>
</dbReference>
<dbReference type="AlphaFoldDB" id="A0AAU0MGS7"/>
<dbReference type="InterPro" id="IPR011059">
    <property type="entry name" value="Metal-dep_hydrolase_composite"/>
</dbReference>
<dbReference type="EMBL" id="CP137080">
    <property type="protein sequence ID" value="WOQ69768.1"/>
    <property type="molecule type" value="Genomic_DNA"/>
</dbReference>
<dbReference type="PANTHER" id="PTHR43794">
    <property type="entry name" value="AMINOHYDROLASE SSNA-RELATED"/>
    <property type="match status" value="1"/>
</dbReference>
<feature type="domain" description="Aminodeoxyfutalosine deaminase/Imidazolonepropionase-like composite" evidence="6">
    <location>
        <begin position="26"/>
        <end position="51"/>
    </location>
</feature>